<name>A0A9X9C069_9GAMM</name>
<sequence>MMKMLFMGTMSLIALSFSSMAFADANLTNPTGEDLVNWDNAAKRVLSGKQAGDDSDLAWVSAGFISGIVSANNGVTFCTKSKVSLLQSSAVVRKYLDDNPGKWKERAGVIINNAMSESFPCYEYIPKRN</sequence>
<protein>
    <recommendedName>
        <fullName evidence="2">Rap1a immunity protein domain-containing protein</fullName>
    </recommendedName>
</protein>
<dbReference type="Proteomes" id="UP000321307">
    <property type="component" value="Unassembled WGS sequence"/>
</dbReference>
<feature type="signal peptide" evidence="1">
    <location>
        <begin position="1"/>
        <end position="23"/>
    </location>
</feature>
<evidence type="ECO:0000313" key="3">
    <source>
        <dbReference type="EMBL" id="TXE27100.1"/>
    </source>
</evidence>
<feature type="chain" id="PRO_5040990088" description="Rap1a immunity protein domain-containing protein" evidence="1">
    <location>
        <begin position="24"/>
        <end position="129"/>
    </location>
</feature>
<dbReference type="AlphaFoldDB" id="A0A9X9C069"/>
<accession>A0A9X9C069</accession>
<comment type="caution">
    <text evidence="3">The sequence shown here is derived from an EMBL/GenBank/DDBJ whole genome shotgun (WGS) entry which is preliminary data.</text>
</comment>
<organism evidence="3 4">
    <name type="scientific">Serratia ureilytica</name>
    <dbReference type="NCBI Taxonomy" id="300181"/>
    <lineage>
        <taxon>Bacteria</taxon>
        <taxon>Pseudomonadati</taxon>
        <taxon>Pseudomonadota</taxon>
        <taxon>Gammaproteobacteria</taxon>
        <taxon>Enterobacterales</taxon>
        <taxon>Yersiniaceae</taxon>
        <taxon>Serratia</taxon>
    </lineage>
</organism>
<proteinExistence type="predicted"/>
<reference evidence="3 4" key="1">
    <citation type="submission" date="2019-07" db="EMBL/GenBank/DDBJ databases">
        <title>Serratia strains were isolated from fresh produce.</title>
        <authorList>
            <person name="Cho G.-S."/>
            <person name="Stein M."/>
            <person name="Lee W."/>
            <person name="Suh S.H."/>
            <person name="Franz C.M.A.P."/>
        </authorList>
    </citation>
    <scope>NUCLEOTIDE SEQUENCE [LARGE SCALE GENOMIC DNA]</scope>
    <source>
        <strain evidence="3 4">S17</strain>
    </source>
</reference>
<dbReference type="InterPro" id="IPR041238">
    <property type="entry name" value="Rap1a"/>
</dbReference>
<dbReference type="RefSeq" id="WP_147838766.1">
    <property type="nucleotide sequence ID" value="NZ_VOUP01000012.1"/>
</dbReference>
<feature type="domain" description="Rap1a immunity protein" evidence="2">
    <location>
        <begin position="49"/>
        <end position="121"/>
    </location>
</feature>
<dbReference type="EMBL" id="VOUP01000012">
    <property type="protein sequence ID" value="TXE27100.1"/>
    <property type="molecule type" value="Genomic_DNA"/>
</dbReference>
<evidence type="ECO:0000256" key="1">
    <source>
        <dbReference type="SAM" id="SignalP"/>
    </source>
</evidence>
<evidence type="ECO:0000259" key="2">
    <source>
        <dbReference type="Pfam" id="PF18602"/>
    </source>
</evidence>
<dbReference type="Pfam" id="PF18602">
    <property type="entry name" value="Rap1a"/>
    <property type="match status" value="1"/>
</dbReference>
<dbReference type="Gene3D" id="1.10.890.40">
    <property type="match status" value="1"/>
</dbReference>
<gene>
    <name evidence="3" type="ORF">FOT63_19435</name>
</gene>
<keyword evidence="1" id="KW-0732">Signal</keyword>
<evidence type="ECO:0000313" key="4">
    <source>
        <dbReference type="Proteomes" id="UP000321307"/>
    </source>
</evidence>